<keyword evidence="2" id="KW-0378">Hydrolase</keyword>
<sequence length="567" mass="60708">MVSIGEIREWDLGALDSLVTALTRRADTLTELDAQLGSIGELNGWEGDAGDAARRDFVRVRDDVTDKAAAVGAVRRLAIDTESSVEALKGALSEADYLASSYRFEIRPDNTVADLITDRSGLSAEELSDHDRMKVELTDRVEQIVRTGTDIETDAEKVLRAAADGKIDDRGASTAEEAARAGEDQGRLSRLDPPADGSPADNSAWWRALTDEQRAEILEQHPAMVGNLDGIPAAARNEANLALLETEEARLQQVARELQKELDDNFFGGAFSNADAGLAQTNEKLAALDAIRDQMLDGYGQPRDDRQLLLLDMTGEFPKAAVAHGDVDTADHVAVFVGGTGGTVADKPNEGNDLPTYVEQTGWLKAETEEQLKRAGRGEETVATIAWMGYEPPSNLAQASSPHYAVDNAPKLQDFLNGVDTSRTDDPRMTAIGHSYGSLVTSEALQHGTGVDAAVFMGSPGLDAEDGDVFGVPQMNLPSGEAYLLKAEEDFVGSQVAGTGWFGPNPDGMEGLTRLSTNEGMIPAHGDFPGESRKASTGHSEYTHGDTMSQYNQAIIVAGLPQELLVR</sequence>
<dbReference type="Gene3D" id="3.40.50.1820">
    <property type="entry name" value="alpha/beta hydrolase"/>
    <property type="match status" value="1"/>
</dbReference>
<evidence type="ECO:0000259" key="1">
    <source>
        <dbReference type="Pfam" id="PF06259"/>
    </source>
</evidence>
<dbReference type="SUPFAM" id="SSF53474">
    <property type="entry name" value="alpha/beta-Hydrolases"/>
    <property type="match status" value="1"/>
</dbReference>
<dbReference type="AlphaFoldDB" id="A0A1G8I0Z8"/>
<dbReference type="RefSeq" id="WP_072737565.1">
    <property type="nucleotide sequence ID" value="NZ_CP048813.1"/>
</dbReference>
<dbReference type="EMBL" id="FNDN01000005">
    <property type="protein sequence ID" value="SDI12665.1"/>
    <property type="molecule type" value="Genomic_DNA"/>
</dbReference>
<evidence type="ECO:0000313" key="3">
    <source>
        <dbReference type="Proteomes" id="UP000183263"/>
    </source>
</evidence>
<dbReference type="GO" id="GO:0016787">
    <property type="term" value="F:hydrolase activity"/>
    <property type="evidence" value="ECO:0007669"/>
    <property type="project" value="UniProtKB-KW"/>
</dbReference>
<accession>A0A1G8I0Z8</accession>
<dbReference type="Pfam" id="PF06259">
    <property type="entry name" value="Abhydrolase_8"/>
    <property type="match status" value="1"/>
</dbReference>
<evidence type="ECO:0000313" key="2">
    <source>
        <dbReference type="EMBL" id="SDI12665.1"/>
    </source>
</evidence>
<organism evidence="2 3">
    <name type="scientific">Rhodococcus triatomae</name>
    <dbReference type="NCBI Taxonomy" id="300028"/>
    <lineage>
        <taxon>Bacteria</taxon>
        <taxon>Bacillati</taxon>
        <taxon>Actinomycetota</taxon>
        <taxon>Actinomycetes</taxon>
        <taxon>Mycobacteriales</taxon>
        <taxon>Nocardiaceae</taxon>
        <taxon>Rhodococcus</taxon>
    </lineage>
</organism>
<name>A0A1G8I0Z8_9NOCA</name>
<reference evidence="2 3" key="1">
    <citation type="submission" date="2016-10" db="EMBL/GenBank/DDBJ databases">
        <authorList>
            <person name="de Groot N.N."/>
        </authorList>
    </citation>
    <scope>NUCLEOTIDE SEQUENCE [LARGE SCALE GENOMIC DNA]</scope>
    <source>
        <strain evidence="2 3">DSM 44892</strain>
    </source>
</reference>
<protein>
    <submittedName>
        <fullName evidence="2">Alpha/beta hydrolase</fullName>
    </submittedName>
</protein>
<keyword evidence="3" id="KW-1185">Reference proteome</keyword>
<dbReference type="InterPro" id="IPR010427">
    <property type="entry name" value="DUF1023"/>
</dbReference>
<dbReference type="Proteomes" id="UP000183263">
    <property type="component" value="Unassembled WGS sequence"/>
</dbReference>
<proteinExistence type="predicted"/>
<gene>
    <name evidence="2" type="ORF">SAMN05444695_105127</name>
</gene>
<feature type="domain" description="DUF1023" evidence="1">
    <location>
        <begin position="319"/>
        <end position="492"/>
    </location>
</feature>
<dbReference type="InterPro" id="IPR029058">
    <property type="entry name" value="AB_hydrolase_fold"/>
</dbReference>